<keyword evidence="1" id="KW-1133">Transmembrane helix</keyword>
<evidence type="ECO:0000313" key="2">
    <source>
        <dbReference type="EMBL" id="KAF9074808.1"/>
    </source>
</evidence>
<protein>
    <submittedName>
        <fullName evidence="2">Uncharacterized protein</fullName>
    </submittedName>
</protein>
<gene>
    <name evidence="2" type="ORF">BDP27DRAFT_84947</name>
</gene>
<reference evidence="2" key="1">
    <citation type="submission" date="2020-11" db="EMBL/GenBank/DDBJ databases">
        <authorList>
            <consortium name="DOE Joint Genome Institute"/>
            <person name="Ahrendt S."/>
            <person name="Riley R."/>
            <person name="Andreopoulos W."/>
            <person name="Labutti K."/>
            <person name="Pangilinan J."/>
            <person name="Ruiz-Duenas F.J."/>
            <person name="Barrasa J.M."/>
            <person name="Sanchez-Garcia M."/>
            <person name="Camarero S."/>
            <person name="Miyauchi S."/>
            <person name="Serrano A."/>
            <person name="Linde D."/>
            <person name="Babiker R."/>
            <person name="Drula E."/>
            <person name="Ayuso-Fernandez I."/>
            <person name="Pacheco R."/>
            <person name="Padilla G."/>
            <person name="Ferreira P."/>
            <person name="Barriuso J."/>
            <person name="Kellner H."/>
            <person name="Castanera R."/>
            <person name="Alfaro M."/>
            <person name="Ramirez L."/>
            <person name="Pisabarro A.G."/>
            <person name="Kuo A."/>
            <person name="Tritt A."/>
            <person name="Lipzen A."/>
            <person name="He G."/>
            <person name="Yan M."/>
            <person name="Ng V."/>
            <person name="Cullen D."/>
            <person name="Martin F."/>
            <person name="Rosso M.-N."/>
            <person name="Henrissat B."/>
            <person name="Hibbett D."/>
            <person name="Martinez A.T."/>
            <person name="Grigoriev I.V."/>
        </authorList>
    </citation>
    <scope>NUCLEOTIDE SEQUENCE</scope>
    <source>
        <strain evidence="2">AH 40177</strain>
    </source>
</reference>
<evidence type="ECO:0000313" key="3">
    <source>
        <dbReference type="Proteomes" id="UP000772434"/>
    </source>
</evidence>
<feature type="transmembrane region" description="Helical" evidence="1">
    <location>
        <begin position="174"/>
        <end position="195"/>
    </location>
</feature>
<dbReference type="EMBL" id="JADNRY010000011">
    <property type="protein sequence ID" value="KAF9074808.1"/>
    <property type="molecule type" value="Genomic_DNA"/>
</dbReference>
<keyword evidence="1" id="KW-0472">Membrane</keyword>
<name>A0A9P5UE14_9AGAR</name>
<feature type="transmembrane region" description="Helical" evidence="1">
    <location>
        <begin position="92"/>
        <end position="111"/>
    </location>
</feature>
<feature type="transmembrane region" description="Helical" evidence="1">
    <location>
        <begin position="296"/>
        <end position="317"/>
    </location>
</feature>
<dbReference type="OrthoDB" id="3046318at2759"/>
<keyword evidence="3" id="KW-1185">Reference proteome</keyword>
<feature type="transmembrane region" description="Helical" evidence="1">
    <location>
        <begin position="267"/>
        <end position="290"/>
    </location>
</feature>
<sequence length="381" mass="42865">MACLFMDNSIVLHLQASKNQHINHCQRCTPELPCIWPHTKDLLKAQTVLSLDFPPCSRGMDVDNPKLPFVPDLFYLWTPFITLHNVHRHPTIINFWVTWLIYSISYSLLLYDKKQYTTPDTLCRVQAAMVDGSPSMVATTGFVAIVQIWLKTQHPPQSIYSSTSTEKQTSRLKLLLCLLAPYAVFLAFSISSALVGREYVRLLEPRNGLYCSLNVDGFSRYMIPAYCAALMLGLLGFEIAIFVKYWKTRTNASRAFTLLKRDLPFSFLVRMSLFSLASVMVLSVGVFFISDDLIPYPYMLQATLPLLAVVVFGMDLLQLRTSFRHPHPKLQLNLRPLRTSDVTIQDAHIGRQAISSAVSAGGSRSRYGSAPSIFETGTLAA</sequence>
<dbReference type="AlphaFoldDB" id="A0A9P5UE14"/>
<organism evidence="2 3">
    <name type="scientific">Rhodocollybia butyracea</name>
    <dbReference type="NCBI Taxonomy" id="206335"/>
    <lineage>
        <taxon>Eukaryota</taxon>
        <taxon>Fungi</taxon>
        <taxon>Dikarya</taxon>
        <taxon>Basidiomycota</taxon>
        <taxon>Agaricomycotina</taxon>
        <taxon>Agaricomycetes</taxon>
        <taxon>Agaricomycetidae</taxon>
        <taxon>Agaricales</taxon>
        <taxon>Marasmiineae</taxon>
        <taxon>Omphalotaceae</taxon>
        <taxon>Rhodocollybia</taxon>
    </lineage>
</organism>
<accession>A0A9P5UE14</accession>
<proteinExistence type="predicted"/>
<comment type="caution">
    <text evidence="2">The sequence shown here is derived from an EMBL/GenBank/DDBJ whole genome shotgun (WGS) entry which is preliminary data.</text>
</comment>
<feature type="transmembrane region" description="Helical" evidence="1">
    <location>
        <begin position="223"/>
        <end position="246"/>
    </location>
</feature>
<dbReference type="Proteomes" id="UP000772434">
    <property type="component" value="Unassembled WGS sequence"/>
</dbReference>
<evidence type="ECO:0000256" key="1">
    <source>
        <dbReference type="SAM" id="Phobius"/>
    </source>
</evidence>
<keyword evidence="1" id="KW-0812">Transmembrane</keyword>